<dbReference type="AlphaFoldDB" id="A0A4U6V830"/>
<dbReference type="Gramene" id="TKW23803">
    <property type="protein sequence ID" value="TKW23803"/>
    <property type="gene ID" value="SEVIR_3G011000v2"/>
</dbReference>
<evidence type="ECO:0000313" key="2">
    <source>
        <dbReference type="Proteomes" id="UP000298652"/>
    </source>
</evidence>
<keyword evidence="2" id="KW-1185">Reference proteome</keyword>
<gene>
    <name evidence="1" type="ORF">SEVIR_3G011000v2</name>
</gene>
<proteinExistence type="predicted"/>
<organism evidence="1 2">
    <name type="scientific">Setaria viridis</name>
    <name type="common">Green bristlegrass</name>
    <name type="synonym">Setaria italica subsp. viridis</name>
    <dbReference type="NCBI Taxonomy" id="4556"/>
    <lineage>
        <taxon>Eukaryota</taxon>
        <taxon>Viridiplantae</taxon>
        <taxon>Streptophyta</taxon>
        <taxon>Embryophyta</taxon>
        <taxon>Tracheophyta</taxon>
        <taxon>Spermatophyta</taxon>
        <taxon>Magnoliopsida</taxon>
        <taxon>Liliopsida</taxon>
        <taxon>Poales</taxon>
        <taxon>Poaceae</taxon>
        <taxon>PACMAD clade</taxon>
        <taxon>Panicoideae</taxon>
        <taxon>Panicodae</taxon>
        <taxon>Paniceae</taxon>
        <taxon>Cenchrinae</taxon>
        <taxon>Setaria</taxon>
    </lineage>
</organism>
<dbReference type="EMBL" id="CM016554">
    <property type="protein sequence ID" value="TKW23803.1"/>
    <property type="molecule type" value="Genomic_DNA"/>
</dbReference>
<evidence type="ECO:0000313" key="1">
    <source>
        <dbReference type="EMBL" id="TKW23803.1"/>
    </source>
</evidence>
<protein>
    <submittedName>
        <fullName evidence="1">Uncharacterized protein</fullName>
    </submittedName>
</protein>
<accession>A0A4U6V830</accession>
<name>A0A4U6V830_SETVI</name>
<sequence>MDAAYITKHACMAMIDPSAISMDNSRSVISCLPIRLLQFFFIQEARGGLQRDRIDLTFRRSRSPACKHVHVARPSCARGQDQCNPFGIFHLRLRTYSLGLRAAAGTSSIDEPGIHVHGLKFGELDTAHRRPPAGVSKAFDYTKDDDRQLN</sequence>
<dbReference type="Proteomes" id="UP000298652">
    <property type="component" value="Chromosome 3"/>
</dbReference>
<reference evidence="1" key="1">
    <citation type="submission" date="2019-03" db="EMBL/GenBank/DDBJ databases">
        <title>WGS assembly of Setaria viridis.</title>
        <authorList>
            <person name="Huang P."/>
            <person name="Jenkins J."/>
            <person name="Grimwood J."/>
            <person name="Barry K."/>
            <person name="Healey A."/>
            <person name="Mamidi S."/>
            <person name="Sreedasyam A."/>
            <person name="Shu S."/>
            <person name="Feldman M."/>
            <person name="Wu J."/>
            <person name="Yu Y."/>
            <person name="Chen C."/>
            <person name="Johnson J."/>
            <person name="Rokhsar D."/>
            <person name="Baxter I."/>
            <person name="Schmutz J."/>
            <person name="Brutnell T."/>
            <person name="Kellogg E."/>
        </authorList>
    </citation>
    <scope>NUCLEOTIDE SEQUENCE [LARGE SCALE GENOMIC DNA]</scope>
</reference>